<keyword evidence="1" id="KW-1133">Transmembrane helix</keyword>
<evidence type="ECO:0000313" key="3">
    <source>
        <dbReference type="Proteomes" id="UP000176864"/>
    </source>
</evidence>
<evidence type="ECO:0000313" key="2">
    <source>
        <dbReference type="EMBL" id="OGE79130.1"/>
    </source>
</evidence>
<dbReference type="AlphaFoldDB" id="A0A1F5NP36"/>
<proteinExistence type="predicted"/>
<dbReference type="EMBL" id="MFEK01000007">
    <property type="protein sequence ID" value="OGE79130.1"/>
    <property type="molecule type" value="Genomic_DNA"/>
</dbReference>
<evidence type="ECO:0000256" key="1">
    <source>
        <dbReference type="SAM" id="Phobius"/>
    </source>
</evidence>
<reference evidence="2 3" key="1">
    <citation type="journal article" date="2016" name="Nat. Commun.">
        <title>Thousands of microbial genomes shed light on interconnected biogeochemical processes in an aquifer system.</title>
        <authorList>
            <person name="Anantharaman K."/>
            <person name="Brown C.T."/>
            <person name="Hug L.A."/>
            <person name="Sharon I."/>
            <person name="Castelle C.J."/>
            <person name="Probst A.J."/>
            <person name="Thomas B.C."/>
            <person name="Singh A."/>
            <person name="Wilkins M.J."/>
            <person name="Karaoz U."/>
            <person name="Brodie E.L."/>
            <person name="Williams K.H."/>
            <person name="Hubbard S.S."/>
            <person name="Banfield J.F."/>
        </authorList>
    </citation>
    <scope>NUCLEOTIDE SEQUENCE [LARGE SCALE GENOMIC DNA]</scope>
</reference>
<dbReference type="Proteomes" id="UP000176864">
    <property type="component" value="Unassembled WGS sequence"/>
</dbReference>
<name>A0A1F5NP36_9BACT</name>
<dbReference type="STRING" id="1817824.A2751_05835"/>
<protein>
    <submittedName>
        <fullName evidence="2">Uncharacterized protein</fullName>
    </submittedName>
</protein>
<organism evidence="2 3">
    <name type="scientific">Candidatus Doudnabacteria bacterium RIFCSPHIGHO2_01_FULL_46_14</name>
    <dbReference type="NCBI Taxonomy" id="1817824"/>
    <lineage>
        <taxon>Bacteria</taxon>
        <taxon>Candidatus Doudnaibacteriota</taxon>
    </lineage>
</organism>
<comment type="caution">
    <text evidence="2">The sequence shown here is derived from an EMBL/GenBank/DDBJ whole genome shotgun (WGS) entry which is preliminary data.</text>
</comment>
<accession>A0A1F5NP36</accession>
<gene>
    <name evidence="2" type="ORF">A2751_05835</name>
</gene>
<sequence>MRFIKENWFRFTLLVFFGLSILLFGFNLYIGIQKHNLEVINSIRYCSSSDFNEEGRKACAAAVKRTYIFKYAPPATE</sequence>
<keyword evidence="1" id="KW-0472">Membrane</keyword>
<keyword evidence="1" id="KW-0812">Transmembrane</keyword>
<feature type="transmembrane region" description="Helical" evidence="1">
    <location>
        <begin position="12"/>
        <end position="32"/>
    </location>
</feature>